<evidence type="ECO:0000256" key="5">
    <source>
        <dbReference type="ARBA" id="ARBA00023043"/>
    </source>
</evidence>
<evidence type="ECO:0000256" key="6">
    <source>
        <dbReference type="ARBA" id="ARBA00023136"/>
    </source>
</evidence>
<protein>
    <recommendedName>
        <fullName evidence="9">PGG domain-containing protein</fullName>
    </recommendedName>
</protein>
<dbReference type="Pfam" id="PF12796">
    <property type="entry name" value="Ank_2"/>
    <property type="match status" value="3"/>
</dbReference>
<dbReference type="Gene3D" id="1.25.40.20">
    <property type="entry name" value="Ankyrin repeat-containing domain"/>
    <property type="match status" value="1"/>
</dbReference>
<dbReference type="Pfam" id="PF13962">
    <property type="entry name" value="PGG"/>
    <property type="match status" value="1"/>
</dbReference>
<keyword evidence="3" id="KW-0677">Repeat</keyword>
<feature type="transmembrane region" description="Helical" evidence="8">
    <location>
        <begin position="532"/>
        <end position="553"/>
    </location>
</feature>
<feature type="repeat" description="ANK" evidence="7">
    <location>
        <begin position="236"/>
        <end position="258"/>
    </location>
</feature>
<feature type="repeat" description="ANK" evidence="7">
    <location>
        <begin position="340"/>
        <end position="360"/>
    </location>
</feature>
<feature type="transmembrane region" description="Helical" evidence="8">
    <location>
        <begin position="573"/>
        <end position="595"/>
    </location>
</feature>
<dbReference type="InterPro" id="IPR002110">
    <property type="entry name" value="Ankyrin_rpt"/>
</dbReference>
<evidence type="ECO:0000313" key="11">
    <source>
        <dbReference type="Proteomes" id="UP000006882"/>
    </source>
</evidence>
<keyword evidence="5 7" id="KW-0040">ANK repeat</keyword>
<dbReference type="eggNOG" id="KOG0504">
    <property type="taxonomic scope" value="Eukaryota"/>
</dbReference>
<dbReference type="PROSITE" id="PS50297">
    <property type="entry name" value="ANK_REP_REGION"/>
    <property type="match status" value="5"/>
</dbReference>
<keyword evidence="2 8" id="KW-0812">Transmembrane</keyword>
<evidence type="ECO:0000256" key="2">
    <source>
        <dbReference type="ARBA" id="ARBA00022692"/>
    </source>
</evidence>
<feature type="repeat" description="ANK" evidence="7">
    <location>
        <begin position="129"/>
        <end position="151"/>
    </location>
</feature>
<accession>A0A251PKL6</accession>
<keyword evidence="4 8" id="KW-1133">Transmembrane helix</keyword>
<feature type="repeat" description="ANK" evidence="7">
    <location>
        <begin position="73"/>
        <end position="96"/>
    </location>
</feature>
<evidence type="ECO:0000256" key="3">
    <source>
        <dbReference type="ARBA" id="ARBA00022737"/>
    </source>
</evidence>
<evidence type="ECO:0000313" key="10">
    <source>
        <dbReference type="EMBL" id="ONI12108.1"/>
    </source>
</evidence>
<keyword evidence="6 8" id="KW-0472">Membrane</keyword>
<dbReference type="PROSITE" id="PS50088">
    <property type="entry name" value="ANK_REPEAT"/>
    <property type="match status" value="5"/>
</dbReference>
<dbReference type="InterPro" id="IPR036770">
    <property type="entry name" value="Ankyrin_rpt-contain_sf"/>
</dbReference>
<dbReference type="Proteomes" id="UP000006882">
    <property type="component" value="Chromosome G4"/>
</dbReference>
<feature type="repeat" description="ANK" evidence="7">
    <location>
        <begin position="304"/>
        <end position="326"/>
    </location>
</feature>
<dbReference type="EMBL" id="CM007654">
    <property type="protein sequence ID" value="ONI12108.1"/>
    <property type="molecule type" value="Genomic_DNA"/>
</dbReference>
<dbReference type="PANTHER" id="PTHR24186">
    <property type="entry name" value="PROTEIN PHOSPHATASE 1 REGULATORY SUBUNIT"/>
    <property type="match status" value="1"/>
</dbReference>
<sequence>MDPSLYEAATSGEVGFLREKIRDGSASSIDLLLQKTPKDNNILHISAEFKQIDFFKNVDGDQFDQLFWATNKKDDTPLHVASRVGCHEIVKLLIQHAKKKLHHMKRGDEESGPADGEYHNKLLRVTNSDNDTALHLAVRYNHEEVVILLMEADPQLCCITNKAEESPLFLAVRKRSPSIAHCILQAYDSDISPSFQGTNGLTALHVAVTQEKLIDKGVVKMMMSKNHDIIREVDAIGWTPLHYAAFTGHVEATQLLLKCDSSTCYMLDESKMSALHVAAYAGHTKVMAELIRCRPDACDLLNSKGQTALHAAVLGGQRGVVKYILRTPKLAGLINEADKDGNTPLHMAVIYKKIEIIDILTSDPRVDRTAINKKLSKAIDIFLGQCIEQQEIINRCPVLQQLGSSVGGTFFQQKIRNDFNKVKPSKKDTPCTPAAIGLKRQEGAQASSNQALKRLDTKLVVTTLIATVTFAAALTPPGGFKTDGTPVLFENYYYKVFQLFNQVSFVLAILAIYNESNPIRFLSIEVATPARLIQYSIGGLLVAFVSVAAAVTPKGHSKGPLQIIPIGPSPVDIFVNIFQLFVIAFALIPVVTFVYQKLRERQVSNRVI</sequence>
<dbReference type="OrthoDB" id="1602144at2759"/>
<name>A0A251PKL6_PRUPE</name>
<dbReference type="SMART" id="SM00248">
    <property type="entry name" value="ANK"/>
    <property type="match status" value="8"/>
</dbReference>
<dbReference type="GO" id="GO:0016020">
    <property type="term" value="C:membrane"/>
    <property type="evidence" value="ECO:0000318"/>
    <property type="project" value="GO_Central"/>
</dbReference>
<organism evidence="10 11">
    <name type="scientific">Prunus persica</name>
    <name type="common">Peach</name>
    <name type="synonym">Amygdalus persica</name>
    <dbReference type="NCBI Taxonomy" id="3760"/>
    <lineage>
        <taxon>Eukaryota</taxon>
        <taxon>Viridiplantae</taxon>
        <taxon>Streptophyta</taxon>
        <taxon>Embryophyta</taxon>
        <taxon>Tracheophyta</taxon>
        <taxon>Spermatophyta</taxon>
        <taxon>Magnoliopsida</taxon>
        <taxon>eudicotyledons</taxon>
        <taxon>Gunneridae</taxon>
        <taxon>Pentapetalae</taxon>
        <taxon>rosids</taxon>
        <taxon>fabids</taxon>
        <taxon>Rosales</taxon>
        <taxon>Rosaceae</taxon>
        <taxon>Amygdaloideae</taxon>
        <taxon>Amygdaleae</taxon>
        <taxon>Prunus</taxon>
    </lineage>
</organism>
<evidence type="ECO:0000256" key="7">
    <source>
        <dbReference type="PROSITE-ProRule" id="PRU00023"/>
    </source>
</evidence>
<dbReference type="STRING" id="3760.A0A251PKL6"/>
<evidence type="ECO:0000256" key="8">
    <source>
        <dbReference type="SAM" id="Phobius"/>
    </source>
</evidence>
<keyword evidence="11" id="KW-1185">Reference proteome</keyword>
<feature type="domain" description="PGG" evidence="9">
    <location>
        <begin position="454"/>
        <end position="548"/>
    </location>
</feature>
<reference evidence="10 11" key="1">
    <citation type="journal article" date="2013" name="Nat. Genet.">
        <title>The high-quality draft genome of peach (Prunus persica) identifies unique patterns of genetic diversity, domestication and genome evolution.</title>
        <authorList>
            <consortium name="International Peach Genome Initiative"/>
            <person name="Verde I."/>
            <person name="Abbott A.G."/>
            <person name="Scalabrin S."/>
            <person name="Jung S."/>
            <person name="Shu S."/>
            <person name="Marroni F."/>
            <person name="Zhebentyayeva T."/>
            <person name="Dettori M.T."/>
            <person name="Grimwood J."/>
            <person name="Cattonaro F."/>
            <person name="Zuccolo A."/>
            <person name="Rossini L."/>
            <person name="Jenkins J."/>
            <person name="Vendramin E."/>
            <person name="Meisel L.A."/>
            <person name="Decroocq V."/>
            <person name="Sosinski B."/>
            <person name="Prochnik S."/>
            <person name="Mitros T."/>
            <person name="Policriti A."/>
            <person name="Cipriani G."/>
            <person name="Dondini L."/>
            <person name="Ficklin S."/>
            <person name="Goodstein D.M."/>
            <person name="Xuan P."/>
            <person name="Del Fabbro C."/>
            <person name="Aramini V."/>
            <person name="Copetti D."/>
            <person name="Gonzalez S."/>
            <person name="Horner D.S."/>
            <person name="Falchi R."/>
            <person name="Lucas S."/>
            <person name="Mica E."/>
            <person name="Maldonado J."/>
            <person name="Lazzari B."/>
            <person name="Bielenberg D."/>
            <person name="Pirona R."/>
            <person name="Miculan M."/>
            <person name="Barakat A."/>
            <person name="Testolin R."/>
            <person name="Stella A."/>
            <person name="Tartarini S."/>
            <person name="Tonutti P."/>
            <person name="Arus P."/>
            <person name="Orellana A."/>
            <person name="Wells C."/>
            <person name="Main D."/>
            <person name="Vizzotto G."/>
            <person name="Silva H."/>
            <person name="Salamini F."/>
            <person name="Schmutz J."/>
            <person name="Morgante M."/>
            <person name="Rokhsar D.S."/>
        </authorList>
    </citation>
    <scope>NUCLEOTIDE SEQUENCE [LARGE SCALE GENOMIC DNA]</scope>
    <source>
        <strain evidence="11">cv. Nemared</strain>
    </source>
</reference>
<dbReference type="AlphaFoldDB" id="A0A251PKL6"/>
<gene>
    <name evidence="10" type="ORF">PRUPE_4G144800</name>
</gene>
<dbReference type="PANTHER" id="PTHR24186:SF50">
    <property type="entry name" value="ANKYRIN REPEAT-CONTAINING PROTEIN ITN1-LIKE ISOFORM X1"/>
    <property type="match status" value="1"/>
</dbReference>
<dbReference type="Gramene" id="ONI12108">
    <property type="protein sequence ID" value="ONI12108"/>
    <property type="gene ID" value="PRUPE_4G144800"/>
</dbReference>
<dbReference type="SUPFAM" id="SSF48403">
    <property type="entry name" value="Ankyrin repeat"/>
    <property type="match status" value="1"/>
</dbReference>
<comment type="subcellular location">
    <subcellularLocation>
        <location evidence="1">Membrane</location>
        <topology evidence="1">Multi-pass membrane protein</topology>
    </subcellularLocation>
</comment>
<evidence type="ECO:0000256" key="4">
    <source>
        <dbReference type="ARBA" id="ARBA00022989"/>
    </source>
</evidence>
<dbReference type="SMR" id="A0A251PKL6"/>
<evidence type="ECO:0000256" key="1">
    <source>
        <dbReference type="ARBA" id="ARBA00004141"/>
    </source>
</evidence>
<evidence type="ECO:0000259" key="9">
    <source>
        <dbReference type="Pfam" id="PF13962"/>
    </source>
</evidence>
<dbReference type="InterPro" id="IPR026961">
    <property type="entry name" value="PGG_dom"/>
</dbReference>
<proteinExistence type="predicted"/>